<dbReference type="EMBL" id="JADCNL010000603">
    <property type="protein sequence ID" value="KAG0446199.1"/>
    <property type="molecule type" value="Genomic_DNA"/>
</dbReference>
<reference evidence="4 5" key="1">
    <citation type="journal article" date="2020" name="Nat. Food">
        <title>A phased Vanilla planifolia genome enables genetic improvement of flavour and production.</title>
        <authorList>
            <person name="Hasing T."/>
            <person name="Tang H."/>
            <person name="Brym M."/>
            <person name="Khazi F."/>
            <person name="Huang T."/>
            <person name="Chambers A.H."/>
        </authorList>
    </citation>
    <scope>NUCLEOTIDE SEQUENCE [LARGE SCALE GENOMIC DNA]</scope>
    <source>
        <tissue evidence="2">Leaf</tissue>
    </source>
</reference>
<dbReference type="AlphaFoldDB" id="A0A835P5F1"/>
<dbReference type="Proteomes" id="UP000636800">
    <property type="component" value="Unassembled WGS sequence"/>
</dbReference>
<protein>
    <submittedName>
        <fullName evidence="2">Uncharacterized protein</fullName>
    </submittedName>
</protein>
<evidence type="ECO:0000313" key="4">
    <source>
        <dbReference type="Proteomes" id="UP000636800"/>
    </source>
</evidence>
<dbReference type="EMBL" id="JADCNM010000604">
    <property type="protein sequence ID" value="KAG0446190.1"/>
    <property type="molecule type" value="Genomic_DNA"/>
</dbReference>
<accession>A0A835P5F1</accession>
<name>A0A835P5F1_VANPL</name>
<feature type="compositionally biased region" description="Basic residues" evidence="1">
    <location>
        <begin position="285"/>
        <end position="305"/>
    </location>
</feature>
<evidence type="ECO:0000313" key="2">
    <source>
        <dbReference type="EMBL" id="KAG0446190.1"/>
    </source>
</evidence>
<dbReference type="Proteomes" id="UP000639772">
    <property type="component" value="Unassembled WGS sequence"/>
</dbReference>
<proteinExistence type="predicted"/>
<evidence type="ECO:0000313" key="3">
    <source>
        <dbReference type="EMBL" id="KAG0446199.1"/>
    </source>
</evidence>
<evidence type="ECO:0000313" key="5">
    <source>
        <dbReference type="Proteomes" id="UP000639772"/>
    </source>
</evidence>
<keyword evidence="4" id="KW-1185">Reference proteome</keyword>
<organism evidence="2 5">
    <name type="scientific">Vanilla planifolia</name>
    <name type="common">Vanilla</name>
    <dbReference type="NCBI Taxonomy" id="51239"/>
    <lineage>
        <taxon>Eukaryota</taxon>
        <taxon>Viridiplantae</taxon>
        <taxon>Streptophyta</taxon>
        <taxon>Embryophyta</taxon>
        <taxon>Tracheophyta</taxon>
        <taxon>Spermatophyta</taxon>
        <taxon>Magnoliopsida</taxon>
        <taxon>Liliopsida</taxon>
        <taxon>Asparagales</taxon>
        <taxon>Orchidaceae</taxon>
        <taxon>Vanilloideae</taxon>
        <taxon>Vanilleae</taxon>
        <taxon>Vanilla</taxon>
    </lineage>
</organism>
<evidence type="ECO:0000256" key="1">
    <source>
        <dbReference type="SAM" id="MobiDB-lite"/>
    </source>
</evidence>
<comment type="caution">
    <text evidence="2">The sequence shown here is derived from an EMBL/GenBank/DDBJ whole genome shotgun (WGS) entry which is preliminary data.</text>
</comment>
<sequence>MSVLLLLYLEVSSSVQNSGSCTGCVGIWRLGLFLEFCSPRSMKLGRCLFVGDIQPFVQFQLEQKPEAQSEPQFASFTFACKRRPKGHGVTIQPQAMDRGVLRLSIDCPASVRDDQSIPPAAPCWFTMEHLPQQNHHFLEALHSQPLSSHHDLKMGQPQPPGGEQLRSQLHHIDLQIKSANLQGKAKALLRTGSSPTELSPRGGVGRPWTTLVLASLSSPHFVVASELGDRLLSVLYIMFSLFSSSTVIKMASMAPEGGRSTVGLFLARWERGFKGLALEVQGSNGKRRRRRRRRRTPGKEMHRHGDRGSDGDQGGYDAVGSGTRFVEFHWRGRPLWKGCAFRRMEEGGPFIWTAALEEGFGNGRSNYMRKRRPTLLSQVED</sequence>
<feature type="region of interest" description="Disordered" evidence="1">
    <location>
        <begin position="280"/>
        <end position="316"/>
    </location>
</feature>
<gene>
    <name evidence="3" type="ORF">HPP92_028952</name>
    <name evidence="2" type="ORF">HPP92_028963</name>
</gene>